<sequence>MGLVEWCIRLSYLYARLTGVLNFKIDGRTGRPYITTGVTIYAAVINLFTCSIVPLQTIRGQFSDMWKTSNSLHEYIFVSMALVRVVGVFASLWSRWYQRRRLMHLVNGFRRLMMKKPHVKHAHSEMVKLMEERTLFPRNLDIRLDESKFQLQLVRNPLKFTIMGLFTVQRSNSITIGQSIILHSIFLIQYEIQNY</sequence>
<dbReference type="OrthoDB" id="7856336at2759"/>
<keyword evidence="8" id="KW-1185">Reference proteome</keyword>
<keyword evidence="5 6" id="KW-0472">Membrane</keyword>
<name>A0A0Q9X1J2_DROWI</name>
<evidence type="ECO:0000256" key="5">
    <source>
        <dbReference type="ARBA" id="ARBA00023136"/>
    </source>
</evidence>
<gene>
    <name evidence="7" type="primary">Dwil\GK27178</name>
    <name evidence="7" type="ORF">Dwil_GK27178</name>
</gene>
<keyword evidence="4 6" id="KW-1133">Transmembrane helix</keyword>
<evidence type="ECO:0000256" key="3">
    <source>
        <dbReference type="ARBA" id="ARBA00022692"/>
    </source>
</evidence>
<reference evidence="7 8" key="1">
    <citation type="journal article" date="2007" name="Nature">
        <title>Evolution of genes and genomes on the Drosophila phylogeny.</title>
        <authorList>
            <consortium name="Drosophila 12 Genomes Consortium"/>
            <person name="Clark A.G."/>
            <person name="Eisen M.B."/>
            <person name="Smith D.R."/>
            <person name="Bergman C.M."/>
            <person name="Oliver B."/>
            <person name="Markow T.A."/>
            <person name="Kaufman T.C."/>
            <person name="Kellis M."/>
            <person name="Gelbart W."/>
            <person name="Iyer V.N."/>
            <person name="Pollard D.A."/>
            <person name="Sackton T.B."/>
            <person name="Larracuente A.M."/>
            <person name="Singh N.D."/>
            <person name="Abad J.P."/>
            <person name="Abt D.N."/>
            <person name="Adryan B."/>
            <person name="Aguade M."/>
            <person name="Akashi H."/>
            <person name="Anderson W.W."/>
            <person name="Aquadro C.F."/>
            <person name="Ardell D.H."/>
            <person name="Arguello R."/>
            <person name="Artieri C.G."/>
            <person name="Barbash D.A."/>
            <person name="Barker D."/>
            <person name="Barsanti P."/>
            <person name="Batterham P."/>
            <person name="Batzoglou S."/>
            <person name="Begun D."/>
            <person name="Bhutkar A."/>
            <person name="Blanco E."/>
            <person name="Bosak S.A."/>
            <person name="Bradley R.K."/>
            <person name="Brand A.D."/>
            <person name="Brent M.R."/>
            <person name="Brooks A.N."/>
            <person name="Brown R.H."/>
            <person name="Butlin R.K."/>
            <person name="Caggese C."/>
            <person name="Calvi B.R."/>
            <person name="Bernardo de Carvalho A."/>
            <person name="Caspi A."/>
            <person name="Castrezana S."/>
            <person name="Celniker S.E."/>
            <person name="Chang J.L."/>
            <person name="Chapple C."/>
            <person name="Chatterji S."/>
            <person name="Chinwalla A."/>
            <person name="Civetta A."/>
            <person name="Clifton S.W."/>
            <person name="Comeron J.M."/>
            <person name="Costello J.C."/>
            <person name="Coyne J.A."/>
            <person name="Daub J."/>
            <person name="David R.G."/>
            <person name="Delcher A.L."/>
            <person name="Delehaunty K."/>
            <person name="Do C.B."/>
            <person name="Ebling H."/>
            <person name="Edwards K."/>
            <person name="Eickbush T."/>
            <person name="Evans J.D."/>
            <person name="Filipski A."/>
            <person name="Findeiss S."/>
            <person name="Freyhult E."/>
            <person name="Fulton L."/>
            <person name="Fulton R."/>
            <person name="Garcia A.C."/>
            <person name="Gardiner A."/>
            <person name="Garfield D.A."/>
            <person name="Garvin B.E."/>
            <person name="Gibson G."/>
            <person name="Gilbert D."/>
            <person name="Gnerre S."/>
            <person name="Godfrey J."/>
            <person name="Good R."/>
            <person name="Gotea V."/>
            <person name="Gravely B."/>
            <person name="Greenberg A.J."/>
            <person name="Griffiths-Jones S."/>
            <person name="Gross S."/>
            <person name="Guigo R."/>
            <person name="Gustafson E.A."/>
            <person name="Haerty W."/>
            <person name="Hahn M.W."/>
            <person name="Halligan D.L."/>
            <person name="Halpern A.L."/>
            <person name="Halter G.M."/>
            <person name="Han M.V."/>
            <person name="Heger A."/>
            <person name="Hillier L."/>
            <person name="Hinrichs A.S."/>
            <person name="Holmes I."/>
            <person name="Hoskins R.A."/>
            <person name="Hubisz M.J."/>
            <person name="Hultmark D."/>
            <person name="Huntley M.A."/>
            <person name="Jaffe D.B."/>
            <person name="Jagadeeshan S."/>
            <person name="Jeck W.R."/>
            <person name="Johnson J."/>
            <person name="Jones C.D."/>
            <person name="Jordan W.C."/>
            <person name="Karpen G.H."/>
            <person name="Kataoka E."/>
            <person name="Keightley P.D."/>
            <person name="Kheradpour P."/>
            <person name="Kirkness E.F."/>
            <person name="Koerich L.B."/>
            <person name="Kristiansen K."/>
            <person name="Kudrna D."/>
            <person name="Kulathinal R.J."/>
            <person name="Kumar S."/>
            <person name="Kwok R."/>
            <person name="Lander E."/>
            <person name="Langley C.H."/>
            <person name="Lapoint R."/>
            <person name="Lazzaro B.P."/>
            <person name="Lee S.J."/>
            <person name="Levesque L."/>
            <person name="Li R."/>
            <person name="Lin C.F."/>
            <person name="Lin M.F."/>
            <person name="Lindblad-Toh K."/>
            <person name="Llopart A."/>
            <person name="Long M."/>
            <person name="Low L."/>
            <person name="Lozovsky E."/>
            <person name="Lu J."/>
            <person name="Luo M."/>
            <person name="Machado C.A."/>
            <person name="Makalowski W."/>
            <person name="Marzo M."/>
            <person name="Matsuda M."/>
            <person name="Matzkin L."/>
            <person name="McAllister B."/>
            <person name="McBride C.S."/>
            <person name="McKernan B."/>
            <person name="McKernan K."/>
            <person name="Mendez-Lago M."/>
            <person name="Minx P."/>
            <person name="Mollenhauer M.U."/>
            <person name="Montooth K."/>
            <person name="Mount S.M."/>
            <person name="Mu X."/>
            <person name="Myers E."/>
            <person name="Negre B."/>
            <person name="Newfeld S."/>
            <person name="Nielsen R."/>
            <person name="Noor M.A."/>
            <person name="O'Grady P."/>
            <person name="Pachter L."/>
            <person name="Papaceit M."/>
            <person name="Parisi M.J."/>
            <person name="Parisi M."/>
            <person name="Parts L."/>
            <person name="Pedersen J.S."/>
            <person name="Pesole G."/>
            <person name="Phillippy A.M."/>
            <person name="Ponting C.P."/>
            <person name="Pop M."/>
            <person name="Porcelli D."/>
            <person name="Powell J.R."/>
            <person name="Prohaska S."/>
            <person name="Pruitt K."/>
            <person name="Puig M."/>
            <person name="Quesneville H."/>
            <person name="Ram K.R."/>
            <person name="Rand D."/>
            <person name="Rasmussen M.D."/>
            <person name="Reed L.K."/>
            <person name="Reenan R."/>
            <person name="Reily A."/>
            <person name="Remington K.A."/>
            <person name="Rieger T.T."/>
            <person name="Ritchie M.G."/>
            <person name="Robin C."/>
            <person name="Rogers Y.H."/>
            <person name="Rohde C."/>
            <person name="Rozas J."/>
            <person name="Rubenfield M.J."/>
            <person name="Ruiz A."/>
            <person name="Russo S."/>
            <person name="Salzberg S.L."/>
            <person name="Sanchez-Gracia A."/>
            <person name="Saranga D.J."/>
            <person name="Sato H."/>
            <person name="Schaeffer S.W."/>
            <person name="Schatz M.C."/>
            <person name="Schlenke T."/>
            <person name="Schwartz R."/>
            <person name="Segarra C."/>
            <person name="Singh R.S."/>
            <person name="Sirot L."/>
            <person name="Sirota M."/>
            <person name="Sisneros N.B."/>
            <person name="Smith C.D."/>
            <person name="Smith T.F."/>
            <person name="Spieth J."/>
            <person name="Stage D.E."/>
            <person name="Stark A."/>
            <person name="Stephan W."/>
            <person name="Strausberg R.L."/>
            <person name="Strempel S."/>
            <person name="Sturgill D."/>
            <person name="Sutton G."/>
            <person name="Sutton G.G."/>
            <person name="Tao W."/>
            <person name="Teichmann S."/>
            <person name="Tobari Y.N."/>
            <person name="Tomimura Y."/>
            <person name="Tsolas J.M."/>
            <person name="Valente V.L."/>
            <person name="Venter E."/>
            <person name="Venter J.C."/>
            <person name="Vicario S."/>
            <person name="Vieira F.G."/>
            <person name="Vilella A.J."/>
            <person name="Villasante A."/>
            <person name="Walenz B."/>
            <person name="Wang J."/>
            <person name="Wasserman M."/>
            <person name="Watts T."/>
            <person name="Wilson D."/>
            <person name="Wilson R.K."/>
            <person name="Wing R.A."/>
            <person name="Wolfner M.F."/>
            <person name="Wong A."/>
            <person name="Wong G.K."/>
            <person name="Wu C.I."/>
            <person name="Wu G."/>
            <person name="Yamamoto D."/>
            <person name="Yang H.P."/>
            <person name="Yang S.P."/>
            <person name="Yorke J.A."/>
            <person name="Yoshida K."/>
            <person name="Zdobnov E."/>
            <person name="Zhang P."/>
            <person name="Zhang Y."/>
            <person name="Zimin A.V."/>
            <person name="Baldwin J."/>
            <person name="Abdouelleil A."/>
            <person name="Abdulkadir J."/>
            <person name="Abebe A."/>
            <person name="Abera B."/>
            <person name="Abreu J."/>
            <person name="Acer S.C."/>
            <person name="Aftuck L."/>
            <person name="Alexander A."/>
            <person name="An P."/>
            <person name="Anderson E."/>
            <person name="Anderson S."/>
            <person name="Arachi H."/>
            <person name="Azer M."/>
            <person name="Bachantsang P."/>
            <person name="Barry A."/>
            <person name="Bayul T."/>
            <person name="Berlin A."/>
            <person name="Bessette D."/>
            <person name="Bloom T."/>
            <person name="Blye J."/>
            <person name="Boguslavskiy L."/>
            <person name="Bonnet C."/>
            <person name="Boukhgalter B."/>
            <person name="Bourzgui I."/>
            <person name="Brown A."/>
            <person name="Cahill P."/>
            <person name="Channer S."/>
            <person name="Cheshatsang Y."/>
            <person name="Chuda L."/>
            <person name="Citroen M."/>
            <person name="Collymore A."/>
            <person name="Cooke P."/>
            <person name="Costello M."/>
            <person name="D'Aco K."/>
            <person name="Daza R."/>
            <person name="De Haan G."/>
            <person name="DeGray S."/>
            <person name="DeMaso C."/>
            <person name="Dhargay N."/>
            <person name="Dooley K."/>
            <person name="Dooley E."/>
            <person name="Doricent M."/>
            <person name="Dorje P."/>
            <person name="Dorjee K."/>
            <person name="Dupes A."/>
            <person name="Elong R."/>
            <person name="Falk J."/>
            <person name="Farina A."/>
            <person name="Faro S."/>
            <person name="Ferguson D."/>
            <person name="Fisher S."/>
            <person name="Foley C.D."/>
            <person name="Franke A."/>
            <person name="Friedrich D."/>
            <person name="Gadbois L."/>
            <person name="Gearin G."/>
            <person name="Gearin C.R."/>
            <person name="Giannoukos G."/>
            <person name="Goode T."/>
            <person name="Graham J."/>
            <person name="Grandbois E."/>
            <person name="Grewal S."/>
            <person name="Gyaltsen K."/>
            <person name="Hafez N."/>
            <person name="Hagos B."/>
            <person name="Hall J."/>
            <person name="Henson C."/>
            <person name="Hollinger A."/>
            <person name="Honan T."/>
            <person name="Huard M.D."/>
            <person name="Hughes L."/>
            <person name="Hurhula B."/>
            <person name="Husby M.E."/>
            <person name="Kamat A."/>
            <person name="Kanga B."/>
            <person name="Kashin S."/>
            <person name="Khazanovich D."/>
            <person name="Kisner P."/>
            <person name="Lance K."/>
            <person name="Lara M."/>
            <person name="Lee W."/>
            <person name="Lennon N."/>
            <person name="Letendre F."/>
            <person name="LeVine R."/>
            <person name="Lipovsky A."/>
            <person name="Liu X."/>
            <person name="Liu J."/>
            <person name="Liu S."/>
            <person name="Lokyitsang T."/>
            <person name="Lokyitsang Y."/>
            <person name="Lubonja R."/>
            <person name="Lui A."/>
            <person name="MacDonald P."/>
            <person name="Magnisalis V."/>
            <person name="Maru K."/>
            <person name="Matthews C."/>
            <person name="McCusker W."/>
            <person name="McDonough S."/>
            <person name="Mehta T."/>
            <person name="Meldrim J."/>
            <person name="Meneus L."/>
            <person name="Mihai O."/>
            <person name="Mihalev A."/>
            <person name="Mihova T."/>
            <person name="Mittelman R."/>
            <person name="Mlenga V."/>
            <person name="Montmayeur A."/>
            <person name="Mulrain L."/>
            <person name="Navidi A."/>
            <person name="Naylor J."/>
            <person name="Negash T."/>
            <person name="Nguyen T."/>
            <person name="Nguyen N."/>
            <person name="Nicol R."/>
            <person name="Norbu C."/>
            <person name="Norbu N."/>
            <person name="Novod N."/>
            <person name="O'Neill B."/>
            <person name="Osman S."/>
            <person name="Markiewicz E."/>
            <person name="Oyono O.L."/>
            <person name="Patti C."/>
            <person name="Phunkhang P."/>
            <person name="Pierre F."/>
            <person name="Priest M."/>
            <person name="Raghuraman S."/>
            <person name="Rege F."/>
            <person name="Reyes R."/>
            <person name="Rise C."/>
            <person name="Rogov P."/>
            <person name="Ross K."/>
            <person name="Ryan E."/>
            <person name="Settipalli S."/>
            <person name="Shea T."/>
            <person name="Sherpa N."/>
            <person name="Shi L."/>
            <person name="Shih D."/>
            <person name="Sparrow T."/>
            <person name="Spaulding J."/>
            <person name="Stalker J."/>
            <person name="Stange-Thomann N."/>
            <person name="Stavropoulos S."/>
            <person name="Stone C."/>
            <person name="Strader C."/>
            <person name="Tesfaye S."/>
            <person name="Thomson T."/>
            <person name="Thoulutsang Y."/>
            <person name="Thoulutsang D."/>
            <person name="Topham K."/>
            <person name="Topping I."/>
            <person name="Tsamla T."/>
            <person name="Vassiliev H."/>
            <person name="Vo A."/>
            <person name="Wangchuk T."/>
            <person name="Wangdi T."/>
            <person name="Weiand M."/>
            <person name="Wilkinson J."/>
            <person name="Wilson A."/>
            <person name="Yadav S."/>
            <person name="Young G."/>
            <person name="Yu Q."/>
            <person name="Zembek L."/>
            <person name="Zhong D."/>
            <person name="Zimmer A."/>
            <person name="Zwirko Z."/>
            <person name="Jaffe D.B."/>
            <person name="Alvarez P."/>
            <person name="Brockman W."/>
            <person name="Butler J."/>
            <person name="Chin C."/>
            <person name="Gnerre S."/>
            <person name="Grabherr M."/>
            <person name="Kleber M."/>
            <person name="Mauceli E."/>
            <person name="MacCallum I."/>
        </authorList>
    </citation>
    <scope>NUCLEOTIDE SEQUENCE [LARGE SCALE GENOMIC DNA]</scope>
    <source>
        <strain evidence="8">Tucson 14030-0811.24</strain>
    </source>
</reference>
<organism evidence="7 8">
    <name type="scientific">Drosophila willistoni</name>
    <name type="common">Fruit fly</name>
    <dbReference type="NCBI Taxonomy" id="7260"/>
    <lineage>
        <taxon>Eukaryota</taxon>
        <taxon>Metazoa</taxon>
        <taxon>Ecdysozoa</taxon>
        <taxon>Arthropoda</taxon>
        <taxon>Hexapoda</taxon>
        <taxon>Insecta</taxon>
        <taxon>Pterygota</taxon>
        <taxon>Neoptera</taxon>
        <taxon>Endopterygota</taxon>
        <taxon>Diptera</taxon>
        <taxon>Brachycera</taxon>
        <taxon>Muscomorpha</taxon>
        <taxon>Ephydroidea</taxon>
        <taxon>Drosophilidae</taxon>
        <taxon>Drosophila</taxon>
        <taxon>Sophophora</taxon>
    </lineage>
</organism>
<evidence type="ECO:0000256" key="2">
    <source>
        <dbReference type="ARBA" id="ARBA00022475"/>
    </source>
</evidence>
<keyword evidence="3 6" id="KW-0812">Transmembrane</keyword>
<protein>
    <recommendedName>
        <fullName evidence="9">Gustatory receptor</fullName>
    </recommendedName>
</protein>
<evidence type="ECO:0000256" key="1">
    <source>
        <dbReference type="ARBA" id="ARBA00004651"/>
    </source>
</evidence>
<keyword evidence="2" id="KW-1003">Cell membrane</keyword>
<evidence type="ECO:0008006" key="9">
    <source>
        <dbReference type="Google" id="ProtNLM"/>
    </source>
</evidence>
<dbReference type="EMBL" id="CH963848">
    <property type="protein sequence ID" value="KRF97810.1"/>
    <property type="molecule type" value="Genomic_DNA"/>
</dbReference>
<accession>A0A0Q9X1J2</accession>
<evidence type="ECO:0000256" key="4">
    <source>
        <dbReference type="ARBA" id="ARBA00022989"/>
    </source>
</evidence>
<evidence type="ECO:0000313" key="7">
    <source>
        <dbReference type="EMBL" id="KRF97810.1"/>
    </source>
</evidence>
<dbReference type="Proteomes" id="UP000007798">
    <property type="component" value="Unassembled WGS sequence"/>
</dbReference>
<dbReference type="InterPro" id="IPR013604">
    <property type="entry name" value="7TM_chemorcpt"/>
</dbReference>
<dbReference type="GO" id="GO:0005886">
    <property type="term" value="C:plasma membrane"/>
    <property type="evidence" value="ECO:0007669"/>
    <property type="project" value="UniProtKB-SubCell"/>
</dbReference>
<feature type="transmembrane region" description="Helical" evidence="6">
    <location>
        <begin position="33"/>
        <end position="55"/>
    </location>
</feature>
<evidence type="ECO:0000313" key="8">
    <source>
        <dbReference type="Proteomes" id="UP000007798"/>
    </source>
</evidence>
<dbReference type="GO" id="GO:0050909">
    <property type="term" value="P:sensory perception of taste"/>
    <property type="evidence" value="ECO:0007669"/>
    <property type="project" value="InterPro"/>
</dbReference>
<proteinExistence type="predicted"/>
<dbReference type="InParanoid" id="A0A0Q9X1J2"/>
<dbReference type="AlphaFoldDB" id="A0A0Q9X1J2"/>
<comment type="subcellular location">
    <subcellularLocation>
        <location evidence="1">Cell membrane</location>
        <topology evidence="1">Multi-pass membrane protein</topology>
    </subcellularLocation>
</comment>
<feature type="transmembrane region" description="Helical" evidence="6">
    <location>
        <begin position="75"/>
        <end position="93"/>
    </location>
</feature>
<evidence type="ECO:0000256" key="6">
    <source>
        <dbReference type="SAM" id="Phobius"/>
    </source>
</evidence>
<dbReference type="Pfam" id="PF08395">
    <property type="entry name" value="7tm_7"/>
    <property type="match status" value="2"/>
</dbReference>